<dbReference type="Proteomes" id="UP000006671">
    <property type="component" value="Unassembled WGS sequence"/>
</dbReference>
<dbReference type="Gene3D" id="6.10.340.10">
    <property type="match status" value="1"/>
</dbReference>
<dbReference type="CDD" id="cd06225">
    <property type="entry name" value="HAMP"/>
    <property type="match status" value="1"/>
</dbReference>
<evidence type="ECO:0000259" key="4">
    <source>
        <dbReference type="PROSITE" id="PS50885"/>
    </source>
</evidence>
<dbReference type="PROSITE" id="PS50885">
    <property type="entry name" value="HAMP"/>
    <property type="match status" value="1"/>
</dbReference>
<evidence type="ECO:0000256" key="1">
    <source>
        <dbReference type="SAM" id="MobiDB-lite"/>
    </source>
</evidence>
<feature type="domain" description="RGS" evidence="3">
    <location>
        <begin position="640"/>
        <end position="756"/>
    </location>
</feature>
<dbReference type="GeneID" id="8860870"/>
<dbReference type="GO" id="GO:0016020">
    <property type="term" value="C:membrane"/>
    <property type="evidence" value="ECO:0007669"/>
    <property type="project" value="InterPro"/>
</dbReference>
<sequence>MKIELKEIANLTFKYNAPDTTQQQENIFKKHSSLRLKTISVLVVMFILLVCFCLAILLTSFFLIFHNVERVESTQSSRRVSRALFDDLKLLSDRTFEYGSFDSTTELVNGASQETIDQYMSDYMNCDYLNRVNVNMALFYYLNGTMLRGIHCFKGVSIEGLPSELTNLDQETVDGQSNEYRKFFINNLENPSTRHIGLMIPSKKLSELATSETSQQAVSNYSSILSNVLLVNAMPIQGYDSLESFGMLTFAKYNTYDYLLDISERTQFCVTTYDLKSEYETSAFKLSTSNAISDSLDAITSEWIPTNISSTNVYSDWTNDAASLVKVIDIGKSSSNSDYILHGRQCSKTITNKFSSFSAGSQNERMAAYQMYNDITGGKTVVFRTDIQRSSFQVGMASFLVVWFVMTFFVLVLSAGVVIFIESSVLRRILKLSKSVRDFYESGNDFNKTIPQLGHDEIGTLSSKINQMLASLKKNQEKLVSDMDTMQEMLERTSIQEQSNRCIMNSINEFIAIVEKSTGLIVNTNSYFDNKLVDSNENQQQVNYLHDTIDKFFKETPLDELLQKFAEISDNGIWKTNIFSITSKQLPVQLKVYNVRLLIKEGQVSDAFVIVAINLSEENELQQSLQDQETKLEEMKKILDFNRIISDDYLKSRFLQLCPIPNASKYMAMIEKLETYKLTNKPQQRAKLHKKIVESYLIDQNNISNLSDFPRSSIQTFNTEAKKAISSLAHFDVFEKIEVIVKLILINLAYTSFMENIKTILSEKPSSRESTMSSTSSSFSLGFEIAQPGTSSSTDDEQSVKSGSAQDGNMYWM</sequence>
<name>D2W421_NAEGR</name>
<keyword evidence="2" id="KW-0812">Transmembrane</keyword>
<feature type="domain" description="HAMP" evidence="4">
    <location>
        <begin position="423"/>
        <end position="477"/>
    </location>
</feature>
<organism evidence="6">
    <name type="scientific">Naegleria gruberi</name>
    <name type="common">Amoeba</name>
    <dbReference type="NCBI Taxonomy" id="5762"/>
    <lineage>
        <taxon>Eukaryota</taxon>
        <taxon>Discoba</taxon>
        <taxon>Heterolobosea</taxon>
        <taxon>Tetramitia</taxon>
        <taxon>Eutetramitia</taxon>
        <taxon>Vahlkampfiidae</taxon>
        <taxon>Naegleria</taxon>
    </lineage>
</organism>
<keyword evidence="6" id="KW-1185">Reference proteome</keyword>
<dbReference type="PROSITE" id="PS50132">
    <property type="entry name" value="RGS"/>
    <property type="match status" value="1"/>
</dbReference>
<dbReference type="InterPro" id="IPR016137">
    <property type="entry name" value="RGS"/>
</dbReference>
<dbReference type="KEGG" id="ngr:NAEGRDRAFT_76151"/>
<keyword evidence="2" id="KW-0472">Membrane</keyword>
<dbReference type="GO" id="GO:0007165">
    <property type="term" value="P:signal transduction"/>
    <property type="evidence" value="ECO:0007669"/>
    <property type="project" value="InterPro"/>
</dbReference>
<evidence type="ECO:0000313" key="5">
    <source>
        <dbReference type="EMBL" id="EFC36184.1"/>
    </source>
</evidence>
<feature type="transmembrane region" description="Helical" evidence="2">
    <location>
        <begin position="396"/>
        <end position="421"/>
    </location>
</feature>
<accession>D2W421</accession>
<dbReference type="RefSeq" id="XP_002668928.1">
    <property type="nucleotide sequence ID" value="XM_002668882.1"/>
</dbReference>
<dbReference type="InParanoid" id="D2W421"/>
<feature type="region of interest" description="Disordered" evidence="1">
    <location>
        <begin position="784"/>
        <end position="813"/>
    </location>
</feature>
<dbReference type="EMBL" id="GG738936">
    <property type="protein sequence ID" value="EFC36184.1"/>
    <property type="molecule type" value="Genomic_DNA"/>
</dbReference>
<dbReference type="OrthoDB" id="196547at2759"/>
<evidence type="ECO:0000256" key="2">
    <source>
        <dbReference type="SAM" id="Phobius"/>
    </source>
</evidence>
<dbReference type="AlphaFoldDB" id="D2W421"/>
<gene>
    <name evidence="5" type="ORF">NAEGRDRAFT_76151</name>
</gene>
<dbReference type="SMART" id="SM00304">
    <property type="entry name" value="HAMP"/>
    <property type="match status" value="1"/>
</dbReference>
<protein>
    <submittedName>
        <fullName evidence="5">Predicted protein</fullName>
    </submittedName>
</protein>
<evidence type="ECO:0000259" key="3">
    <source>
        <dbReference type="PROSITE" id="PS50132"/>
    </source>
</evidence>
<feature type="transmembrane region" description="Helical" evidence="2">
    <location>
        <begin position="39"/>
        <end position="65"/>
    </location>
</feature>
<reference evidence="5 6" key="1">
    <citation type="journal article" date="2010" name="Cell">
        <title>The genome of Naegleria gruberi illuminates early eukaryotic versatility.</title>
        <authorList>
            <person name="Fritz-Laylin L.K."/>
            <person name="Prochnik S.E."/>
            <person name="Ginger M.L."/>
            <person name="Dacks J.B."/>
            <person name="Carpenter M.L."/>
            <person name="Field M.C."/>
            <person name="Kuo A."/>
            <person name="Paredez A."/>
            <person name="Chapman J."/>
            <person name="Pham J."/>
            <person name="Shu S."/>
            <person name="Neupane R."/>
            <person name="Cipriano M."/>
            <person name="Mancuso J."/>
            <person name="Tu H."/>
            <person name="Salamov A."/>
            <person name="Lindquist E."/>
            <person name="Shapiro H."/>
            <person name="Lucas S."/>
            <person name="Grigoriev I.V."/>
            <person name="Cande W.Z."/>
            <person name="Fulton C."/>
            <person name="Rokhsar D.S."/>
            <person name="Dawson S.C."/>
        </authorList>
    </citation>
    <scope>NUCLEOTIDE SEQUENCE [LARGE SCALE GENOMIC DNA]</scope>
    <source>
        <strain evidence="5 6">NEG-M</strain>
    </source>
</reference>
<keyword evidence="2" id="KW-1133">Transmembrane helix</keyword>
<dbReference type="Pfam" id="PF00672">
    <property type="entry name" value="HAMP"/>
    <property type="match status" value="1"/>
</dbReference>
<dbReference type="Pfam" id="PF05228">
    <property type="entry name" value="CHASE4"/>
    <property type="match status" value="1"/>
</dbReference>
<proteinExistence type="predicted"/>
<evidence type="ECO:0000313" key="6">
    <source>
        <dbReference type="Proteomes" id="UP000006671"/>
    </source>
</evidence>
<dbReference type="InterPro" id="IPR003660">
    <property type="entry name" value="HAMP_dom"/>
</dbReference>
<dbReference type="InterPro" id="IPR007892">
    <property type="entry name" value="CHASE4"/>
</dbReference>
<dbReference type="VEuPathDB" id="AmoebaDB:NAEGRDRAFT_76151"/>